<proteinExistence type="predicted"/>
<gene>
    <name evidence="1" type="ORF">SDC9_152409</name>
</gene>
<organism evidence="1">
    <name type="scientific">bioreactor metagenome</name>
    <dbReference type="NCBI Taxonomy" id="1076179"/>
    <lineage>
        <taxon>unclassified sequences</taxon>
        <taxon>metagenomes</taxon>
        <taxon>ecological metagenomes</taxon>
    </lineage>
</organism>
<evidence type="ECO:0000313" key="1">
    <source>
        <dbReference type="EMBL" id="MPN05159.1"/>
    </source>
</evidence>
<name>A0A645EVC7_9ZZZZ</name>
<accession>A0A645EVC7</accession>
<sequence>MSREDTTGNHPYTTGVRIQTFVGVKQGAGKTAKEFILDFVGTKKKEVKVLKTCDETSQGLFTRVCLETEEGPYHILYSLFWGSNGMDVAVVSIAGTSKNLWDNYVSTFDKMSTFELIDMNRFQK</sequence>
<protein>
    <submittedName>
        <fullName evidence="1">Uncharacterized protein</fullName>
    </submittedName>
</protein>
<comment type="caution">
    <text evidence="1">The sequence shown here is derived from an EMBL/GenBank/DDBJ whole genome shotgun (WGS) entry which is preliminary data.</text>
</comment>
<dbReference type="AlphaFoldDB" id="A0A645EVC7"/>
<reference evidence="1" key="1">
    <citation type="submission" date="2019-08" db="EMBL/GenBank/DDBJ databases">
        <authorList>
            <person name="Kucharzyk K."/>
            <person name="Murdoch R.W."/>
            <person name="Higgins S."/>
            <person name="Loffler F."/>
        </authorList>
    </citation>
    <scope>NUCLEOTIDE SEQUENCE</scope>
</reference>
<dbReference type="EMBL" id="VSSQ01051072">
    <property type="protein sequence ID" value="MPN05159.1"/>
    <property type="molecule type" value="Genomic_DNA"/>
</dbReference>